<organism evidence="3 4">
    <name type="scientific">Candidatus Cryptobacteroides excrementavium</name>
    <dbReference type="NCBI Taxonomy" id="2840759"/>
    <lineage>
        <taxon>Bacteria</taxon>
        <taxon>Pseudomonadati</taxon>
        <taxon>Bacteroidota</taxon>
        <taxon>Bacteroidia</taxon>
        <taxon>Bacteroidales</taxon>
        <taxon>Candidatus Cryptobacteroides</taxon>
    </lineage>
</organism>
<keyword evidence="2" id="KW-0808">Transferase</keyword>
<accession>A0A9D9NRL4</accession>
<evidence type="ECO:0000313" key="3">
    <source>
        <dbReference type="EMBL" id="MBO8485930.1"/>
    </source>
</evidence>
<dbReference type="AlphaFoldDB" id="A0A9D9NRL4"/>
<dbReference type="PANTHER" id="PTHR43542:SF1">
    <property type="entry name" value="METHYLTRANSFERASE"/>
    <property type="match status" value="1"/>
</dbReference>
<keyword evidence="1 3" id="KW-0489">Methyltransferase</keyword>
<dbReference type="GO" id="GO:0031167">
    <property type="term" value="P:rRNA methylation"/>
    <property type="evidence" value="ECO:0007669"/>
    <property type="project" value="InterPro"/>
</dbReference>
<dbReference type="Proteomes" id="UP000823750">
    <property type="component" value="Unassembled WGS sequence"/>
</dbReference>
<dbReference type="EMBL" id="JADILX010000088">
    <property type="protein sequence ID" value="MBO8485930.1"/>
    <property type="molecule type" value="Genomic_DNA"/>
</dbReference>
<dbReference type="GO" id="GO:0008168">
    <property type="term" value="F:methyltransferase activity"/>
    <property type="evidence" value="ECO:0007669"/>
    <property type="project" value="UniProtKB-KW"/>
</dbReference>
<dbReference type="PROSITE" id="PS00092">
    <property type="entry name" value="N6_MTASE"/>
    <property type="match status" value="1"/>
</dbReference>
<name>A0A9D9NRL4_9BACT</name>
<dbReference type="PIRSF" id="PIRSF004553">
    <property type="entry name" value="CHP00095"/>
    <property type="match status" value="1"/>
</dbReference>
<protein>
    <submittedName>
        <fullName evidence="3">RsmD family RNA methyltransferase</fullName>
    </submittedName>
</protein>
<evidence type="ECO:0000313" key="4">
    <source>
        <dbReference type="Proteomes" id="UP000823750"/>
    </source>
</evidence>
<evidence type="ECO:0000256" key="2">
    <source>
        <dbReference type="ARBA" id="ARBA00022679"/>
    </source>
</evidence>
<dbReference type="InterPro" id="IPR029063">
    <property type="entry name" value="SAM-dependent_MTases_sf"/>
</dbReference>
<sequence length="188" mass="20762">MRIIGGRLKGKVLAPPSGYKARPTTDFAREGLFNILDNEFELGNVSVLDLFGGTGAVSFEFASRGAKEVYCVEMAPENASFIRTQARRLGLAGVTVVRHNVFDFIPICRKQFDIVFADPPYAMAGLDTLPDKVLGAGILTHESYFILEHPAEYSFSGHPCFVKERKYGNVHFSFFAPCNASEVRMDGQ</sequence>
<dbReference type="Gene3D" id="3.40.50.150">
    <property type="entry name" value="Vaccinia Virus protein VP39"/>
    <property type="match status" value="1"/>
</dbReference>
<evidence type="ECO:0000256" key="1">
    <source>
        <dbReference type="ARBA" id="ARBA00022603"/>
    </source>
</evidence>
<dbReference type="InterPro" id="IPR004398">
    <property type="entry name" value="RNA_MeTrfase_RsmD"/>
</dbReference>
<dbReference type="GO" id="GO:0003676">
    <property type="term" value="F:nucleic acid binding"/>
    <property type="evidence" value="ECO:0007669"/>
    <property type="project" value="InterPro"/>
</dbReference>
<dbReference type="PANTHER" id="PTHR43542">
    <property type="entry name" value="METHYLTRANSFERASE"/>
    <property type="match status" value="1"/>
</dbReference>
<dbReference type="Pfam" id="PF03602">
    <property type="entry name" value="Cons_hypoth95"/>
    <property type="match status" value="1"/>
</dbReference>
<dbReference type="SUPFAM" id="SSF53335">
    <property type="entry name" value="S-adenosyl-L-methionine-dependent methyltransferases"/>
    <property type="match status" value="1"/>
</dbReference>
<reference evidence="3" key="2">
    <citation type="journal article" date="2021" name="PeerJ">
        <title>Extensive microbial diversity within the chicken gut microbiome revealed by metagenomics and culture.</title>
        <authorList>
            <person name="Gilroy R."/>
            <person name="Ravi A."/>
            <person name="Getino M."/>
            <person name="Pursley I."/>
            <person name="Horton D.L."/>
            <person name="Alikhan N.F."/>
            <person name="Baker D."/>
            <person name="Gharbi K."/>
            <person name="Hall N."/>
            <person name="Watson M."/>
            <person name="Adriaenssens E.M."/>
            <person name="Foster-Nyarko E."/>
            <person name="Jarju S."/>
            <person name="Secka A."/>
            <person name="Antonio M."/>
            <person name="Oren A."/>
            <person name="Chaudhuri R.R."/>
            <person name="La Ragione R."/>
            <person name="Hildebrand F."/>
            <person name="Pallen M.J."/>
        </authorList>
    </citation>
    <scope>NUCLEOTIDE SEQUENCE</scope>
    <source>
        <strain evidence="3">B2-16538</strain>
    </source>
</reference>
<comment type="caution">
    <text evidence="3">The sequence shown here is derived from an EMBL/GenBank/DDBJ whole genome shotgun (WGS) entry which is preliminary data.</text>
</comment>
<reference evidence="3" key="1">
    <citation type="submission" date="2020-10" db="EMBL/GenBank/DDBJ databases">
        <authorList>
            <person name="Gilroy R."/>
        </authorList>
    </citation>
    <scope>NUCLEOTIDE SEQUENCE</scope>
    <source>
        <strain evidence="3">B2-16538</strain>
    </source>
</reference>
<dbReference type="InterPro" id="IPR002052">
    <property type="entry name" value="DNA_methylase_N6_adenine_CS"/>
</dbReference>
<proteinExistence type="predicted"/>
<gene>
    <name evidence="3" type="ORF">IAB78_05855</name>
</gene>
<dbReference type="CDD" id="cd02440">
    <property type="entry name" value="AdoMet_MTases"/>
    <property type="match status" value="1"/>
</dbReference>